<protein>
    <recommendedName>
        <fullName evidence="7">Superoxide dismutase [Cu-Zn]</fullName>
        <ecNumber evidence="7">1.15.1.1</ecNumber>
    </recommendedName>
</protein>
<sequence>MRGLFIVTIFLISAVIAEERMAIVKLVSPDPKIRGNVTFHQKGKAVAISGVIEGLNEGLHGFHVHEKGDLTSGCASTGSHFNPYNKNHGGPNDADRHVGDLGNVAANSAGVAVISMSDNVIQLEGPNSIIGRAIVVHADQDDLGKGGYTDSLTTGHAGARLACGIIGTLNPKGASSAASIYLTPFLLPLTILLNSFY</sequence>
<dbReference type="GO" id="GO:0005507">
    <property type="term" value="F:copper ion binding"/>
    <property type="evidence" value="ECO:0007669"/>
    <property type="project" value="InterPro"/>
</dbReference>
<feature type="signal peptide" evidence="8">
    <location>
        <begin position="1"/>
        <end position="17"/>
    </location>
</feature>
<comment type="catalytic activity">
    <reaction evidence="7">
        <text>2 superoxide + 2 H(+) = H2O2 + O2</text>
        <dbReference type="Rhea" id="RHEA:20696"/>
        <dbReference type="ChEBI" id="CHEBI:15378"/>
        <dbReference type="ChEBI" id="CHEBI:15379"/>
        <dbReference type="ChEBI" id="CHEBI:16240"/>
        <dbReference type="ChEBI" id="CHEBI:18421"/>
        <dbReference type="EC" id="1.15.1.1"/>
    </reaction>
</comment>
<keyword evidence="3 7" id="KW-0862">Zinc</keyword>
<evidence type="ECO:0000256" key="4">
    <source>
        <dbReference type="ARBA" id="ARBA00022862"/>
    </source>
</evidence>
<dbReference type="InterPro" id="IPR001424">
    <property type="entry name" value="SOD_Cu_Zn_dom"/>
</dbReference>
<dbReference type="EC" id="1.15.1.1" evidence="7"/>
<accession>A0A2K8JUR6</accession>
<proteinExistence type="evidence at transcript level"/>
<evidence type="ECO:0000256" key="5">
    <source>
        <dbReference type="ARBA" id="ARBA00023002"/>
    </source>
</evidence>
<evidence type="ECO:0000256" key="6">
    <source>
        <dbReference type="ARBA" id="ARBA00023008"/>
    </source>
</evidence>
<name>A0A2K8JUR6_PRIPG</name>
<feature type="domain" description="Superoxide dismutase copper/zinc binding" evidence="9">
    <location>
        <begin position="34"/>
        <end position="166"/>
    </location>
</feature>
<dbReference type="PROSITE" id="PS00087">
    <property type="entry name" value="SOD_CU_ZN_1"/>
    <property type="match status" value="1"/>
</dbReference>
<evidence type="ECO:0000256" key="7">
    <source>
        <dbReference type="RuleBase" id="RU000393"/>
    </source>
</evidence>
<dbReference type="InterPro" id="IPR024134">
    <property type="entry name" value="SOD_Cu/Zn_/chaperone"/>
</dbReference>
<dbReference type="InterPro" id="IPR018152">
    <property type="entry name" value="SOD_Cu/Zn_BS"/>
</dbReference>
<keyword evidence="2 7" id="KW-0479">Metal-binding</keyword>
<dbReference type="GO" id="GO:0004784">
    <property type="term" value="F:superoxide dismutase activity"/>
    <property type="evidence" value="ECO:0007669"/>
    <property type="project" value="UniProtKB-EC"/>
</dbReference>
<dbReference type="AlphaFoldDB" id="A0A2K8JUR6"/>
<dbReference type="FunFam" id="2.60.40.200:FF:000001">
    <property type="entry name" value="Superoxide dismutase [Cu-Zn]"/>
    <property type="match status" value="1"/>
</dbReference>
<evidence type="ECO:0000256" key="3">
    <source>
        <dbReference type="ARBA" id="ARBA00022833"/>
    </source>
</evidence>
<comment type="similarity">
    <text evidence="1 7">Belongs to the Cu-Zn superoxide dismutase family.</text>
</comment>
<feature type="chain" id="PRO_5014901059" description="Superoxide dismutase [Cu-Zn]" evidence="8">
    <location>
        <begin position="18"/>
        <end position="197"/>
    </location>
</feature>
<evidence type="ECO:0000313" key="10">
    <source>
        <dbReference type="EMBL" id="ATU82785.1"/>
    </source>
</evidence>
<dbReference type="PRINTS" id="PR00068">
    <property type="entry name" value="CUZNDISMTASE"/>
</dbReference>
<dbReference type="Gene3D" id="2.60.40.200">
    <property type="entry name" value="Superoxide dismutase, copper/zinc binding domain"/>
    <property type="match status" value="1"/>
</dbReference>
<comment type="cofactor">
    <cofactor evidence="7">
        <name>Cu cation</name>
        <dbReference type="ChEBI" id="CHEBI:23378"/>
    </cofactor>
    <text evidence="7">Binds 1 copper ion per subunit.</text>
</comment>
<keyword evidence="4" id="KW-0049">Antioxidant</keyword>
<keyword evidence="8" id="KW-0732">Signal</keyword>
<keyword evidence="5 7" id="KW-0560">Oxidoreductase</keyword>
<comment type="function">
    <text evidence="7">Destroys radicals which are normally produced within the cells and which are toxic to biological systems.</text>
</comment>
<organism evidence="10">
    <name type="scientific">Pristhesancus plagipennis</name>
    <name type="common">Common assassin bug</name>
    <dbReference type="NCBI Taxonomy" id="1955184"/>
    <lineage>
        <taxon>Eukaryota</taxon>
        <taxon>Metazoa</taxon>
        <taxon>Ecdysozoa</taxon>
        <taxon>Arthropoda</taxon>
        <taxon>Hexapoda</taxon>
        <taxon>Insecta</taxon>
        <taxon>Pterygota</taxon>
        <taxon>Neoptera</taxon>
        <taxon>Paraneoptera</taxon>
        <taxon>Hemiptera</taxon>
        <taxon>Heteroptera</taxon>
        <taxon>Panheteroptera</taxon>
        <taxon>Cimicomorpha</taxon>
        <taxon>Reduviidae</taxon>
        <taxon>Harpactorinae</taxon>
        <taxon>Harpactorini</taxon>
        <taxon>Pristhesancus</taxon>
    </lineage>
</organism>
<evidence type="ECO:0000256" key="1">
    <source>
        <dbReference type="ARBA" id="ARBA00010457"/>
    </source>
</evidence>
<dbReference type="PANTHER" id="PTHR10003">
    <property type="entry name" value="SUPEROXIDE DISMUTASE CU-ZN -RELATED"/>
    <property type="match status" value="1"/>
</dbReference>
<comment type="cofactor">
    <cofactor evidence="7">
        <name>Zn(2+)</name>
        <dbReference type="ChEBI" id="CHEBI:29105"/>
    </cofactor>
    <text evidence="7">Binds 1 zinc ion per subunit.</text>
</comment>
<reference evidence="10" key="1">
    <citation type="submission" date="2016-10" db="EMBL/GenBank/DDBJ databases">
        <title>The assassin bug Pristhesancus plagipennis produces two different types of venom.</title>
        <authorList>
            <person name="Walker A.A."/>
            <person name="Herzig V."/>
            <person name="Jin J."/>
            <person name="Fry B.G."/>
            <person name="King G.F."/>
        </authorList>
    </citation>
    <scope>NUCLEOTIDE SEQUENCE</scope>
    <source>
        <tissue evidence="10">Venom/labial glands</tissue>
    </source>
</reference>
<dbReference type="PROSITE" id="PS00332">
    <property type="entry name" value="SOD_CU_ZN_2"/>
    <property type="match status" value="1"/>
</dbReference>
<evidence type="ECO:0000256" key="2">
    <source>
        <dbReference type="ARBA" id="ARBA00022723"/>
    </source>
</evidence>
<dbReference type="Pfam" id="PF00080">
    <property type="entry name" value="Sod_Cu"/>
    <property type="match status" value="1"/>
</dbReference>
<dbReference type="EMBL" id="KY031034">
    <property type="protein sequence ID" value="ATU82785.1"/>
    <property type="molecule type" value="mRNA"/>
</dbReference>
<dbReference type="SUPFAM" id="SSF49329">
    <property type="entry name" value="Cu,Zn superoxide dismutase-like"/>
    <property type="match status" value="1"/>
</dbReference>
<keyword evidence="6 7" id="KW-0186">Copper</keyword>
<dbReference type="CDD" id="cd00305">
    <property type="entry name" value="Cu-Zn_Superoxide_Dismutase"/>
    <property type="match status" value="1"/>
</dbReference>
<evidence type="ECO:0000259" key="9">
    <source>
        <dbReference type="Pfam" id="PF00080"/>
    </source>
</evidence>
<evidence type="ECO:0000256" key="8">
    <source>
        <dbReference type="SAM" id="SignalP"/>
    </source>
</evidence>
<dbReference type="InterPro" id="IPR036423">
    <property type="entry name" value="SOD-like_Cu/Zn_dom_sf"/>
</dbReference>